<dbReference type="GO" id="GO:0016020">
    <property type="term" value="C:membrane"/>
    <property type="evidence" value="ECO:0007669"/>
    <property type="project" value="UniProtKB-SubCell"/>
</dbReference>
<feature type="transmembrane region" description="Helical" evidence="5">
    <location>
        <begin position="118"/>
        <end position="137"/>
    </location>
</feature>
<reference evidence="7 8" key="1">
    <citation type="journal article" date="2018" name="Genome Announc.">
        <title>Complete genomes of two Megasphaera elsdenii strains, NCIMB 702410 and ATCC 25940.</title>
        <authorList>
            <person name="Hatmaker E.A."/>
            <person name="O'Dell K."/>
            <person name="Riley L.A."/>
            <person name="Klingeman D.M."/>
            <person name="Guss A.M."/>
        </authorList>
    </citation>
    <scope>NUCLEOTIDE SEQUENCE [LARGE SCALE GENOMIC DNA]</scope>
    <source>
        <strain evidence="7 8">NCIMB702410</strain>
    </source>
</reference>
<evidence type="ECO:0000259" key="6">
    <source>
        <dbReference type="Pfam" id="PF04932"/>
    </source>
</evidence>
<evidence type="ECO:0000256" key="5">
    <source>
        <dbReference type="SAM" id="Phobius"/>
    </source>
</evidence>
<keyword evidence="2 5" id="KW-0812">Transmembrane</keyword>
<dbReference type="Proteomes" id="UP000238358">
    <property type="component" value="Chromosome"/>
</dbReference>
<dbReference type="PANTHER" id="PTHR37422">
    <property type="entry name" value="TEICHURONIC ACID BIOSYNTHESIS PROTEIN TUAE"/>
    <property type="match status" value="1"/>
</dbReference>
<organism evidence="7 8">
    <name type="scientific">Megasphaera elsdenii</name>
    <dbReference type="NCBI Taxonomy" id="907"/>
    <lineage>
        <taxon>Bacteria</taxon>
        <taxon>Bacillati</taxon>
        <taxon>Bacillota</taxon>
        <taxon>Negativicutes</taxon>
        <taxon>Veillonellales</taxon>
        <taxon>Veillonellaceae</taxon>
        <taxon>Megasphaera</taxon>
    </lineage>
</organism>
<feature type="transmembrane region" description="Helical" evidence="5">
    <location>
        <begin position="279"/>
        <end position="300"/>
    </location>
</feature>
<keyword evidence="4 5" id="KW-0472">Membrane</keyword>
<protein>
    <submittedName>
        <fullName evidence="7">Polymerase</fullName>
    </submittedName>
</protein>
<evidence type="ECO:0000256" key="3">
    <source>
        <dbReference type="ARBA" id="ARBA00022989"/>
    </source>
</evidence>
<feature type="transmembrane region" description="Helical" evidence="5">
    <location>
        <begin position="238"/>
        <end position="258"/>
    </location>
</feature>
<feature type="transmembrane region" description="Helical" evidence="5">
    <location>
        <begin position="64"/>
        <end position="86"/>
    </location>
</feature>
<dbReference type="EMBL" id="CP027569">
    <property type="protein sequence ID" value="AVO27399.1"/>
    <property type="molecule type" value="Genomic_DNA"/>
</dbReference>
<dbReference type="OrthoDB" id="9806320at2"/>
<evidence type="ECO:0000256" key="4">
    <source>
        <dbReference type="ARBA" id="ARBA00023136"/>
    </source>
</evidence>
<evidence type="ECO:0000256" key="1">
    <source>
        <dbReference type="ARBA" id="ARBA00004141"/>
    </source>
</evidence>
<dbReference type="InterPro" id="IPR051533">
    <property type="entry name" value="WaaL-like"/>
</dbReference>
<gene>
    <name evidence="7" type="ORF">C6Y28_07205</name>
</gene>
<feature type="transmembrane region" description="Helical" evidence="5">
    <location>
        <begin position="389"/>
        <end position="409"/>
    </location>
</feature>
<dbReference type="AlphaFoldDB" id="A0A2S0M7L3"/>
<evidence type="ECO:0000313" key="8">
    <source>
        <dbReference type="Proteomes" id="UP000238358"/>
    </source>
</evidence>
<sequence length="425" mass="48566">MKWMIRTGSTPAERARLRVVYAMAGTVFFMPLNLFIMEGFFIIALVLGLYYCKKYPKLTLRQSPLSLPAAGFALAAFLSLVGAPHFLLGTAFYVFTVLQYVVLYYGILLFVRHSWERRLLFSTLLLSAFIVALYGLYQYAHMLTLHEAEWVDNSAFPMLRRRMYSTLYNPNLLSAFLLIIMSAAASMMICTRHRWHHVMYLAFFAILALCLVLTYSRGAWLSVCALVFFFGLFWDKRVWLFFLAGPLILAFYHGGVADRLMSIFSHSEADTSVSMRMDMWEAAIAMFVDHPVLGIGWGAFKHVYPVYNELIQEAGIVIFHAHNMYLNILAETGLAGFFFGLWFFFGNAWYAIGYLRSHKEHTFDRSLAMSLAAAVLSLAISGMSDYDLFSTQISLTFWLMSALFANMYGEECEKNSKNSLRNNSQ</sequence>
<dbReference type="PANTHER" id="PTHR37422:SF13">
    <property type="entry name" value="LIPOPOLYSACCHARIDE BIOSYNTHESIS PROTEIN PA4999-RELATED"/>
    <property type="match status" value="1"/>
</dbReference>
<dbReference type="Pfam" id="PF04932">
    <property type="entry name" value="Wzy_C"/>
    <property type="match status" value="1"/>
</dbReference>
<name>A0A2S0M7L3_MEGEL</name>
<keyword evidence="3 5" id="KW-1133">Transmembrane helix</keyword>
<dbReference type="RefSeq" id="WP_027894913.1">
    <property type="nucleotide sequence ID" value="NZ_CP027569.1"/>
</dbReference>
<evidence type="ECO:0000313" key="7">
    <source>
        <dbReference type="EMBL" id="AVO27399.1"/>
    </source>
</evidence>
<feature type="transmembrane region" description="Helical" evidence="5">
    <location>
        <begin position="92"/>
        <end position="111"/>
    </location>
</feature>
<feature type="transmembrane region" description="Helical" evidence="5">
    <location>
        <begin position="202"/>
        <end position="232"/>
    </location>
</feature>
<feature type="transmembrane region" description="Helical" evidence="5">
    <location>
        <begin position="172"/>
        <end position="190"/>
    </location>
</feature>
<feature type="transmembrane region" description="Helical" evidence="5">
    <location>
        <begin position="334"/>
        <end position="355"/>
    </location>
</feature>
<accession>A0A2S0M7L3</accession>
<evidence type="ECO:0000256" key="2">
    <source>
        <dbReference type="ARBA" id="ARBA00022692"/>
    </source>
</evidence>
<dbReference type="InterPro" id="IPR007016">
    <property type="entry name" value="O-antigen_ligase-rel_domated"/>
</dbReference>
<proteinExistence type="predicted"/>
<feature type="transmembrane region" description="Helical" evidence="5">
    <location>
        <begin position="20"/>
        <end position="52"/>
    </location>
</feature>
<comment type="subcellular location">
    <subcellularLocation>
        <location evidence="1">Membrane</location>
        <topology evidence="1">Multi-pass membrane protein</topology>
    </subcellularLocation>
</comment>
<feature type="domain" description="O-antigen ligase-related" evidence="6">
    <location>
        <begin position="203"/>
        <end position="339"/>
    </location>
</feature>
<feature type="transmembrane region" description="Helical" evidence="5">
    <location>
        <begin position="367"/>
        <end position="383"/>
    </location>
</feature>